<dbReference type="EMBL" id="ML736291">
    <property type="protein sequence ID" value="KAE8374217.1"/>
    <property type="molecule type" value="Genomic_DNA"/>
</dbReference>
<accession>A0A5N7AWI3</accession>
<gene>
    <name evidence="2" type="ORF">BDV26DRAFT_48101</name>
</gene>
<sequence length="60" mass="7294">MGLILICFALQFFFYIYICYIYITTDTHTFQLAAVYRPCINQERQFHFLSHRDALRPGRR</sequence>
<dbReference type="AlphaFoldDB" id="A0A5N7AWI3"/>
<keyword evidence="1" id="KW-1133">Transmembrane helix</keyword>
<evidence type="ECO:0000313" key="3">
    <source>
        <dbReference type="Proteomes" id="UP000326198"/>
    </source>
</evidence>
<name>A0A5N7AWI3_9EURO</name>
<dbReference type="Proteomes" id="UP000326198">
    <property type="component" value="Unassembled WGS sequence"/>
</dbReference>
<evidence type="ECO:0000256" key="1">
    <source>
        <dbReference type="SAM" id="Phobius"/>
    </source>
</evidence>
<keyword evidence="1" id="KW-0812">Transmembrane</keyword>
<feature type="transmembrane region" description="Helical" evidence="1">
    <location>
        <begin position="5"/>
        <end position="23"/>
    </location>
</feature>
<reference evidence="2 3" key="1">
    <citation type="submission" date="2019-04" db="EMBL/GenBank/DDBJ databases">
        <title>Friends and foes A comparative genomics studyof 23 Aspergillus species from section Flavi.</title>
        <authorList>
            <consortium name="DOE Joint Genome Institute"/>
            <person name="Kjaerbolling I."/>
            <person name="Vesth T."/>
            <person name="Frisvad J.C."/>
            <person name="Nybo J.L."/>
            <person name="Theobald S."/>
            <person name="Kildgaard S."/>
            <person name="Isbrandt T."/>
            <person name="Kuo A."/>
            <person name="Sato A."/>
            <person name="Lyhne E.K."/>
            <person name="Kogle M.E."/>
            <person name="Wiebenga A."/>
            <person name="Kun R.S."/>
            <person name="Lubbers R.J."/>
            <person name="Makela M.R."/>
            <person name="Barry K."/>
            <person name="Chovatia M."/>
            <person name="Clum A."/>
            <person name="Daum C."/>
            <person name="Haridas S."/>
            <person name="He G."/>
            <person name="LaButti K."/>
            <person name="Lipzen A."/>
            <person name="Mondo S."/>
            <person name="Riley R."/>
            <person name="Salamov A."/>
            <person name="Simmons B.A."/>
            <person name="Magnuson J.K."/>
            <person name="Henrissat B."/>
            <person name="Mortensen U.H."/>
            <person name="Larsen T.O."/>
            <person name="Devries R.P."/>
            <person name="Grigoriev I.V."/>
            <person name="Machida M."/>
            <person name="Baker S.E."/>
            <person name="Andersen M.R."/>
        </authorList>
    </citation>
    <scope>NUCLEOTIDE SEQUENCE [LARGE SCALE GENOMIC DNA]</scope>
    <source>
        <strain evidence="2 3">IBT 29228</strain>
    </source>
</reference>
<keyword evidence="3" id="KW-1185">Reference proteome</keyword>
<proteinExistence type="predicted"/>
<organism evidence="2 3">
    <name type="scientific">Aspergillus bertholletiae</name>
    <dbReference type="NCBI Taxonomy" id="1226010"/>
    <lineage>
        <taxon>Eukaryota</taxon>
        <taxon>Fungi</taxon>
        <taxon>Dikarya</taxon>
        <taxon>Ascomycota</taxon>
        <taxon>Pezizomycotina</taxon>
        <taxon>Eurotiomycetes</taxon>
        <taxon>Eurotiomycetidae</taxon>
        <taxon>Eurotiales</taxon>
        <taxon>Aspergillaceae</taxon>
        <taxon>Aspergillus</taxon>
        <taxon>Aspergillus subgen. Circumdati</taxon>
    </lineage>
</organism>
<evidence type="ECO:0000313" key="2">
    <source>
        <dbReference type="EMBL" id="KAE8374217.1"/>
    </source>
</evidence>
<keyword evidence="1" id="KW-0472">Membrane</keyword>
<protein>
    <submittedName>
        <fullName evidence="2">Uncharacterized protein</fullName>
    </submittedName>
</protein>